<keyword evidence="1" id="KW-0812">Transmembrane</keyword>
<comment type="caution">
    <text evidence="2">The sequence shown here is derived from an EMBL/GenBank/DDBJ whole genome shotgun (WGS) entry which is preliminary data.</text>
</comment>
<keyword evidence="3" id="KW-1185">Reference proteome</keyword>
<keyword evidence="1" id="KW-1133">Transmembrane helix</keyword>
<gene>
    <name evidence="2" type="ORF">BCR26_07090</name>
</gene>
<name>A0A1E5KS90_9ENTE</name>
<feature type="transmembrane region" description="Helical" evidence="1">
    <location>
        <begin position="6"/>
        <end position="30"/>
    </location>
</feature>
<dbReference type="Proteomes" id="UP000095256">
    <property type="component" value="Unassembled WGS sequence"/>
</dbReference>
<dbReference type="OrthoDB" id="2185338at2"/>
<dbReference type="EMBL" id="MIEK01000081">
    <property type="protein sequence ID" value="OEH80762.1"/>
    <property type="molecule type" value="Genomic_DNA"/>
</dbReference>
<sequence>MTILSWIFVVCLSTFLIMSCIGLFSIGLFFKATKRLEILKLKRPKKKAQRKRWLREKHKEEKKKNRQLRQGIILILVGGLLLGGGMYARYYEQTNLSSTDGTIMVQTYFITNEVNKQLVDLQNGTPGEEKKEKLMELSSLLASYGSSSPSSSLSTEGQQSLNRYYVQLREFGTNLYSLTIPQLNNEDTLSAYLEDLVRIKQTQKKVFKQFSVNEDALKQKK</sequence>
<dbReference type="AlphaFoldDB" id="A0A1E5KS90"/>
<reference evidence="2 3" key="1">
    <citation type="submission" date="2016-09" db="EMBL/GenBank/DDBJ databases">
        <authorList>
            <person name="Capua I."/>
            <person name="De Benedictis P."/>
            <person name="Joannis T."/>
            <person name="Lombin L.H."/>
            <person name="Cattoli G."/>
        </authorList>
    </citation>
    <scope>NUCLEOTIDE SEQUENCE [LARGE SCALE GENOMIC DNA]</scope>
    <source>
        <strain evidence="2 3">LMG 25899</strain>
    </source>
</reference>
<dbReference type="STRING" id="762845.BCR26_07090"/>
<protein>
    <submittedName>
        <fullName evidence="2">Uncharacterized protein</fullName>
    </submittedName>
</protein>
<keyword evidence="1" id="KW-0472">Membrane</keyword>
<evidence type="ECO:0000256" key="1">
    <source>
        <dbReference type="SAM" id="Phobius"/>
    </source>
</evidence>
<accession>A0A1E5KS90</accession>
<dbReference type="RefSeq" id="WP_069700280.1">
    <property type="nucleotide sequence ID" value="NZ_JAGGMA010000001.1"/>
</dbReference>
<organism evidence="2 3">
    <name type="scientific">Enterococcus rivorum</name>
    <dbReference type="NCBI Taxonomy" id="762845"/>
    <lineage>
        <taxon>Bacteria</taxon>
        <taxon>Bacillati</taxon>
        <taxon>Bacillota</taxon>
        <taxon>Bacilli</taxon>
        <taxon>Lactobacillales</taxon>
        <taxon>Enterococcaceae</taxon>
        <taxon>Enterococcus</taxon>
    </lineage>
</organism>
<evidence type="ECO:0000313" key="3">
    <source>
        <dbReference type="Proteomes" id="UP000095256"/>
    </source>
</evidence>
<proteinExistence type="predicted"/>
<feature type="transmembrane region" description="Helical" evidence="1">
    <location>
        <begin position="71"/>
        <end position="90"/>
    </location>
</feature>
<evidence type="ECO:0000313" key="2">
    <source>
        <dbReference type="EMBL" id="OEH80762.1"/>
    </source>
</evidence>